<proteinExistence type="predicted"/>
<keyword evidence="2" id="KW-0489">Methyltransferase</keyword>
<sequence length="188" mass="20201">MSAGKWLEVALVHYPVNNRRGELIGSAVTNLDIHDIARTGRTYGIARFHLVTPYADQQSLVAELLAHWLTGRGGELNPARKEALQLVRVVPDLAGLYAKITARQGEAPLVVATSARAQGREIAYQDLKKRLVAKGPTLILLGTAWGLAPEALAEVDAFLPPISGGGDYNHLPVRSAAAIIMDRLLAVT</sequence>
<reference evidence="2" key="1">
    <citation type="journal article" date="2020" name="mSystems">
        <title>Genome- and Community-Level Interaction Insights into Carbon Utilization and Element Cycling Functions of Hydrothermarchaeota in Hydrothermal Sediment.</title>
        <authorList>
            <person name="Zhou Z."/>
            <person name="Liu Y."/>
            <person name="Xu W."/>
            <person name="Pan J."/>
            <person name="Luo Z.H."/>
            <person name="Li M."/>
        </authorList>
    </citation>
    <scope>NUCLEOTIDE SEQUENCE [LARGE SCALE GENOMIC DNA]</scope>
    <source>
        <strain evidence="2">SpSt-1224</strain>
    </source>
</reference>
<dbReference type="GO" id="GO:0032259">
    <property type="term" value="P:methylation"/>
    <property type="evidence" value="ECO:0007669"/>
    <property type="project" value="UniProtKB-KW"/>
</dbReference>
<organism evidence="2">
    <name type="scientific">Desulfurivibrio alkaliphilus</name>
    <dbReference type="NCBI Taxonomy" id="427923"/>
    <lineage>
        <taxon>Bacteria</taxon>
        <taxon>Pseudomonadati</taxon>
        <taxon>Thermodesulfobacteriota</taxon>
        <taxon>Desulfobulbia</taxon>
        <taxon>Desulfobulbales</taxon>
        <taxon>Desulfobulbaceae</taxon>
        <taxon>Desulfurivibrio</taxon>
    </lineage>
</organism>
<dbReference type="AlphaFoldDB" id="A0A7C2XUW9"/>
<dbReference type="InterPro" id="IPR029026">
    <property type="entry name" value="tRNA_m1G_MTases_N"/>
</dbReference>
<dbReference type="Gene3D" id="3.40.1280.10">
    <property type="match status" value="1"/>
</dbReference>
<dbReference type="EMBL" id="DSDS01000043">
    <property type="protein sequence ID" value="HET97478.1"/>
    <property type="molecule type" value="Genomic_DNA"/>
</dbReference>
<gene>
    <name evidence="2" type="ORF">ENN98_01990</name>
</gene>
<dbReference type="GO" id="GO:0008168">
    <property type="term" value="F:methyltransferase activity"/>
    <property type="evidence" value="ECO:0007669"/>
    <property type="project" value="UniProtKB-KW"/>
</dbReference>
<name>A0A7C2XUW9_9BACT</name>
<evidence type="ECO:0000313" key="2">
    <source>
        <dbReference type="EMBL" id="HET97478.1"/>
    </source>
</evidence>
<accession>A0A7C2XUW9</accession>
<keyword evidence="2" id="KW-0808">Transferase</keyword>
<protein>
    <submittedName>
        <fullName evidence="2">RNA methyltransferase</fullName>
    </submittedName>
</protein>
<evidence type="ECO:0000259" key="1">
    <source>
        <dbReference type="Pfam" id="PF09936"/>
    </source>
</evidence>
<dbReference type="Proteomes" id="UP000885986">
    <property type="component" value="Unassembled WGS sequence"/>
</dbReference>
<comment type="caution">
    <text evidence="2">The sequence shown here is derived from an EMBL/GenBank/DDBJ whole genome shotgun (WGS) entry which is preliminary data.</text>
</comment>
<dbReference type="InterPro" id="IPR019230">
    <property type="entry name" value="RNA_MeTrfase_C_dom"/>
</dbReference>
<feature type="domain" description="tRNA (guanine-N(1)-)-methyltransferase C-terminal" evidence="1">
    <location>
        <begin position="7"/>
        <end position="185"/>
    </location>
</feature>
<dbReference type="CDD" id="cd18085">
    <property type="entry name" value="TM1570-like"/>
    <property type="match status" value="1"/>
</dbReference>
<dbReference type="Pfam" id="PF09936">
    <property type="entry name" value="Methyltrn_RNA_4"/>
    <property type="match status" value="1"/>
</dbReference>